<sequence>LVRSTEKLIPDVPNAYDHSCCKEPFKFLDPLRPGLPTDQRDRTLPCDLRPSYRSWPWVWGQLQTGVYRTDSGR</sequence>
<evidence type="ECO:0000313" key="1">
    <source>
        <dbReference type="EMBL" id="GCC39256.1"/>
    </source>
</evidence>
<accession>A0A401T9B0</accession>
<name>A0A401T9B0_CHIPU</name>
<dbReference type="EMBL" id="BEZZ01019872">
    <property type="protein sequence ID" value="GCC39256.1"/>
    <property type="molecule type" value="Genomic_DNA"/>
</dbReference>
<keyword evidence="2" id="KW-1185">Reference proteome</keyword>
<comment type="caution">
    <text evidence="1">The sequence shown here is derived from an EMBL/GenBank/DDBJ whole genome shotgun (WGS) entry which is preliminary data.</text>
</comment>
<organism evidence="1 2">
    <name type="scientific">Chiloscyllium punctatum</name>
    <name type="common">Brownbanded bambooshark</name>
    <name type="synonym">Hemiscyllium punctatum</name>
    <dbReference type="NCBI Taxonomy" id="137246"/>
    <lineage>
        <taxon>Eukaryota</taxon>
        <taxon>Metazoa</taxon>
        <taxon>Chordata</taxon>
        <taxon>Craniata</taxon>
        <taxon>Vertebrata</taxon>
        <taxon>Chondrichthyes</taxon>
        <taxon>Elasmobranchii</taxon>
        <taxon>Galeomorphii</taxon>
        <taxon>Galeoidea</taxon>
        <taxon>Orectolobiformes</taxon>
        <taxon>Hemiscylliidae</taxon>
        <taxon>Chiloscyllium</taxon>
    </lineage>
</organism>
<reference evidence="1 2" key="1">
    <citation type="journal article" date="2018" name="Nat. Ecol. Evol.">
        <title>Shark genomes provide insights into elasmobranch evolution and the origin of vertebrates.</title>
        <authorList>
            <person name="Hara Y"/>
            <person name="Yamaguchi K"/>
            <person name="Onimaru K"/>
            <person name="Kadota M"/>
            <person name="Koyanagi M"/>
            <person name="Keeley SD"/>
            <person name="Tatsumi K"/>
            <person name="Tanaka K"/>
            <person name="Motone F"/>
            <person name="Kageyama Y"/>
            <person name="Nozu R"/>
            <person name="Adachi N"/>
            <person name="Nishimura O"/>
            <person name="Nakagawa R"/>
            <person name="Tanegashima C"/>
            <person name="Kiyatake I"/>
            <person name="Matsumoto R"/>
            <person name="Murakumo K"/>
            <person name="Nishida K"/>
            <person name="Terakita A"/>
            <person name="Kuratani S"/>
            <person name="Sato K"/>
            <person name="Hyodo S Kuraku.S."/>
        </authorList>
    </citation>
    <scope>NUCLEOTIDE SEQUENCE [LARGE SCALE GENOMIC DNA]</scope>
</reference>
<protein>
    <submittedName>
        <fullName evidence="1">Uncharacterized protein</fullName>
    </submittedName>
</protein>
<gene>
    <name evidence="1" type="ORF">chiPu_0023376</name>
</gene>
<evidence type="ECO:0000313" key="2">
    <source>
        <dbReference type="Proteomes" id="UP000287033"/>
    </source>
</evidence>
<dbReference type="Proteomes" id="UP000287033">
    <property type="component" value="Unassembled WGS sequence"/>
</dbReference>
<dbReference type="AlphaFoldDB" id="A0A401T9B0"/>
<feature type="non-terminal residue" evidence="1">
    <location>
        <position position="1"/>
    </location>
</feature>
<proteinExistence type="predicted"/>